<evidence type="ECO:0000313" key="3">
    <source>
        <dbReference type="Proteomes" id="UP000662821"/>
    </source>
</evidence>
<dbReference type="SUPFAM" id="SSF54001">
    <property type="entry name" value="Cysteine proteinases"/>
    <property type="match status" value="1"/>
</dbReference>
<protein>
    <submittedName>
        <fullName evidence="2">Uncharacterized protein</fullName>
    </submittedName>
</protein>
<dbReference type="EMBL" id="CP071520">
    <property type="protein sequence ID" value="QSX98839.1"/>
    <property type="molecule type" value="Genomic_DNA"/>
</dbReference>
<dbReference type="InterPro" id="IPR038765">
    <property type="entry name" value="Papain-like_cys_pep_sf"/>
</dbReference>
<feature type="signal peptide" evidence="1">
    <location>
        <begin position="1"/>
        <end position="23"/>
    </location>
</feature>
<gene>
    <name evidence="2" type="ORF">J3P46_13605</name>
</gene>
<name>A0AAJ4T7N1_9BURK</name>
<dbReference type="AlphaFoldDB" id="A0AAJ4T7N1"/>
<keyword evidence="1" id="KW-0732">Signal</keyword>
<reference evidence="2 3" key="1">
    <citation type="submission" date="2021-03" db="EMBL/GenBank/DDBJ databases">
        <title>Draft genome sequence of Janthinobacterium sp. strain PLB02 isolated from infected primmorphs (Lubomirskia baicalensis).</title>
        <authorList>
            <person name="Chernogor L.I."/>
            <person name="Belikov S.I."/>
            <person name="Petrushin I.S."/>
        </authorList>
    </citation>
    <scope>NUCLEOTIDE SEQUENCE [LARGE SCALE GENOMIC DNA]</scope>
    <source>
        <strain evidence="2 3">PLB02</strain>
    </source>
</reference>
<sequence>MRTLFLSFLLPACLMAGALCAHAQAPLGIALEVGSGPGQLGLEIHPNEECQGPAAIASAGAERIAVLDKVNGKIIVLADGGKHDVALPPDLLEPVDFLATSQGFLVVGALGEVVVVSRMGQVLARTRTDYNAEAGVPQLVALADGFALDDLNGKRTPIDLSKEQAGTPLATTLAAAASYAVAAPRASPNEILIESSQTTGPLAKIRLTSNMRIVDARVLWVNEEQGALVALHESRRLPDEAAYVRLVKVNTSGAADAEAYVQPAAFACDTRRPYVRRDDGTVLSLLFHDNTVRLQTILFSDIGKAEPLALASHLASTTLIAEYDDSLRGLERLNGVSDATNIALMPISASHILQRARAPLELVWRLKPSAFAQTAVANLCKPPENIWRRPRRLDDLLDKNVTGIPYRWGGYMSSLDSFTRHLDAGRLAGDDCTCRQANCVYPNSTGMDCSGFVSYAWNTGRYFTTGSLPDNKVSKPVTWHDLSPADIVNKPRSHVRLVESVHAGPAGPVVVVIESTANLSCGGVCRRSYTQAELQQAGYKPLRRVALSPASGDRDE</sequence>
<dbReference type="RefSeq" id="WP_151094721.1">
    <property type="nucleotide sequence ID" value="NZ_CP071520.1"/>
</dbReference>
<accession>A0AAJ4T7N1</accession>
<proteinExistence type="predicted"/>
<evidence type="ECO:0000313" key="2">
    <source>
        <dbReference type="EMBL" id="QSX98839.1"/>
    </source>
</evidence>
<feature type="chain" id="PRO_5042466036" evidence="1">
    <location>
        <begin position="24"/>
        <end position="556"/>
    </location>
</feature>
<dbReference type="Gene3D" id="3.90.1720.10">
    <property type="entry name" value="endopeptidase domain like (from Nostoc punctiforme)"/>
    <property type="match status" value="1"/>
</dbReference>
<dbReference type="Proteomes" id="UP000662821">
    <property type="component" value="Chromosome"/>
</dbReference>
<organism evidence="2 3">
    <name type="scientific">Janthinobacterium lividum</name>
    <dbReference type="NCBI Taxonomy" id="29581"/>
    <lineage>
        <taxon>Bacteria</taxon>
        <taxon>Pseudomonadati</taxon>
        <taxon>Pseudomonadota</taxon>
        <taxon>Betaproteobacteria</taxon>
        <taxon>Burkholderiales</taxon>
        <taxon>Oxalobacteraceae</taxon>
        <taxon>Janthinobacterium</taxon>
    </lineage>
</organism>
<evidence type="ECO:0000256" key="1">
    <source>
        <dbReference type="SAM" id="SignalP"/>
    </source>
</evidence>